<dbReference type="VEuPathDB" id="FungiDB:PLEOSDRAFT_1103767"/>
<feature type="region of interest" description="Disordered" evidence="1">
    <location>
        <begin position="182"/>
        <end position="233"/>
    </location>
</feature>
<dbReference type="InParanoid" id="A0A067P038"/>
<feature type="region of interest" description="Disordered" evidence="1">
    <location>
        <begin position="287"/>
        <end position="349"/>
    </location>
</feature>
<dbReference type="AlphaFoldDB" id="A0A067P038"/>
<dbReference type="OrthoDB" id="2565191at2759"/>
<evidence type="ECO:0000313" key="3">
    <source>
        <dbReference type="Proteomes" id="UP000027073"/>
    </source>
</evidence>
<feature type="compositionally biased region" description="Acidic residues" evidence="1">
    <location>
        <begin position="207"/>
        <end position="227"/>
    </location>
</feature>
<gene>
    <name evidence="2" type="ORF">PLEOSDRAFT_1103767</name>
</gene>
<reference evidence="3" key="1">
    <citation type="journal article" date="2014" name="Proc. Natl. Acad. Sci. U.S.A.">
        <title>Extensive sampling of basidiomycete genomes demonstrates inadequacy of the white-rot/brown-rot paradigm for wood decay fungi.</title>
        <authorList>
            <person name="Riley R."/>
            <person name="Salamov A.A."/>
            <person name="Brown D.W."/>
            <person name="Nagy L.G."/>
            <person name="Floudas D."/>
            <person name="Held B.W."/>
            <person name="Levasseur A."/>
            <person name="Lombard V."/>
            <person name="Morin E."/>
            <person name="Otillar R."/>
            <person name="Lindquist E.A."/>
            <person name="Sun H."/>
            <person name="LaButti K.M."/>
            <person name="Schmutz J."/>
            <person name="Jabbour D."/>
            <person name="Luo H."/>
            <person name="Baker S.E."/>
            <person name="Pisabarro A.G."/>
            <person name="Walton J.D."/>
            <person name="Blanchette R.A."/>
            <person name="Henrissat B."/>
            <person name="Martin F."/>
            <person name="Cullen D."/>
            <person name="Hibbett D.S."/>
            <person name="Grigoriev I.V."/>
        </authorList>
    </citation>
    <scope>NUCLEOTIDE SEQUENCE [LARGE SCALE GENOMIC DNA]</scope>
    <source>
        <strain evidence="3">PC15</strain>
    </source>
</reference>
<feature type="region of interest" description="Disordered" evidence="1">
    <location>
        <begin position="62"/>
        <end position="121"/>
    </location>
</feature>
<dbReference type="Proteomes" id="UP000027073">
    <property type="component" value="Unassembled WGS sequence"/>
</dbReference>
<dbReference type="HOGENOM" id="CLU_049346_0_0_1"/>
<evidence type="ECO:0000256" key="1">
    <source>
        <dbReference type="SAM" id="MobiDB-lite"/>
    </source>
</evidence>
<evidence type="ECO:0000313" key="2">
    <source>
        <dbReference type="EMBL" id="KDQ29752.1"/>
    </source>
</evidence>
<dbReference type="STRING" id="1137138.A0A067P038"/>
<protein>
    <submittedName>
        <fullName evidence="2">Uncharacterized protein</fullName>
    </submittedName>
</protein>
<feature type="compositionally biased region" description="Acidic residues" evidence="1">
    <location>
        <begin position="287"/>
        <end position="298"/>
    </location>
</feature>
<feature type="compositionally biased region" description="Acidic residues" evidence="1">
    <location>
        <begin position="70"/>
        <end position="98"/>
    </location>
</feature>
<sequence>MAAPRLNTVFDYTSLRLQRSGGRLVRVKQSTTNLDLPTSRSTIQDSRGNWIARDAAGFQSVYKSKRTNQEDENSEEAEEVIDPNFEPEAEETNEDDSTDNGQSRRRNRKARAKDGGVARKRRKMVQDLDFLELSPDNVDSPSTLPLPSSDLLKCIHHFASNYYNERGQLLNSTRDYRRNRKARQLAKLHSKTQDKTRGEVQRLEDKGDVEEVEDDEDEDDDEEEEDPSPPRKRVRYSKEKYMFRDMYKIMDGSSLMAIGMLLQEHVAQLLTPKIPEGWEEAMILAQNEDEEAADEESAQSDSSDLVDQNEVPPSTDASQFGAESTEDEESEPETQIDETEDEEEVEPLN</sequence>
<feature type="compositionally biased region" description="Acidic residues" evidence="1">
    <location>
        <begin position="324"/>
        <end position="349"/>
    </location>
</feature>
<feature type="compositionally biased region" description="Polar residues" evidence="1">
    <location>
        <begin position="311"/>
        <end position="322"/>
    </location>
</feature>
<name>A0A067P038_PLEO1</name>
<dbReference type="EMBL" id="KL198007">
    <property type="protein sequence ID" value="KDQ29752.1"/>
    <property type="molecule type" value="Genomic_DNA"/>
</dbReference>
<feature type="compositionally biased region" description="Basic and acidic residues" evidence="1">
    <location>
        <begin position="191"/>
        <end position="206"/>
    </location>
</feature>
<organism evidence="2 3">
    <name type="scientific">Pleurotus ostreatus (strain PC15)</name>
    <name type="common">Oyster mushroom</name>
    <dbReference type="NCBI Taxonomy" id="1137138"/>
    <lineage>
        <taxon>Eukaryota</taxon>
        <taxon>Fungi</taxon>
        <taxon>Dikarya</taxon>
        <taxon>Basidiomycota</taxon>
        <taxon>Agaricomycotina</taxon>
        <taxon>Agaricomycetes</taxon>
        <taxon>Agaricomycetidae</taxon>
        <taxon>Agaricales</taxon>
        <taxon>Pleurotineae</taxon>
        <taxon>Pleurotaceae</taxon>
        <taxon>Pleurotus</taxon>
    </lineage>
</organism>
<accession>A0A067P038</accession>
<proteinExistence type="predicted"/>